<dbReference type="RefSeq" id="WP_083501359.1">
    <property type="nucleotide sequence ID" value="NZ_CAAAIL010000017.1"/>
</dbReference>
<evidence type="ECO:0000256" key="1">
    <source>
        <dbReference type="SAM" id="Coils"/>
    </source>
</evidence>
<name>A0A378P9P8_9GAMM</name>
<dbReference type="AlphaFoldDB" id="A0A378P9P8"/>
<evidence type="ECO:0000313" key="4">
    <source>
        <dbReference type="Proteomes" id="UP000054639"/>
    </source>
</evidence>
<reference evidence="3 5" key="2">
    <citation type="submission" date="2018-06" db="EMBL/GenBank/DDBJ databases">
        <authorList>
            <consortium name="Pathogen Informatics"/>
            <person name="Doyle S."/>
        </authorList>
    </citation>
    <scope>NUCLEOTIDE SEQUENCE [LARGE SCALE GENOMIC DNA]</scope>
    <source>
        <strain evidence="3 5">NCTC12376</strain>
    </source>
</reference>
<dbReference type="EMBL" id="LNYR01000043">
    <property type="protein sequence ID" value="KTD44113.1"/>
    <property type="molecule type" value="Genomic_DNA"/>
</dbReference>
<dbReference type="OrthoDB" id="7469703at2"/>
<reference evidence="2 4" key="1">
    <citation type="submission" date="2015-11" db="EMBL/GenBank/DDBJ databases">
        <title>Genomic analysis of 38 Legionella species identifies large and diverse effector repertoires.</title>
        <authorList>
            <person name="Burstein D."/>
            <person name="Amaro F."/>
            <person name="Zusman T."/>
            <person name="Lifshitz Z."/>
            <person name="Cohen O."/>
            <person name="Gilbert J.A."/>
            <person name="Pupko T."/>
            <person name="Shuman H.A."/>
            <person name="Segal G."/>
        </authorList>
    </citation>
    <scope>NUCLEOTIDE SEQUENCE [LARGE SCALE GENOMIC DNA]</scope>
    <source>
        <strain evidence="2 4">ATCC 49507</strain>
    </source>
</reference>
<keyword evidence="1" id="KW-0175">Coiled coil</keyword>
<dbReference type="InterPro" id="IPR014147">
    <property type="entry name" value="T4SS_TrbJ"/>
</dbReference>
<evidence type="ECO:0000313" key="2">
    <source>
        <dbReference type="EMBL" id="KTD44113.1"/>
    </source>
</evidence>
<accession>A0A378P9P8</accession>
<organism evidence="3 5">
    <name type="scientific">Legionella quateirensis</name>
    <dbReference type="NCBI Taxonomy" id="45072"/>
    <lineage>
        <taxon>Bacteria</taxon>
        <taxon>Pseudomonadati</taxon>
        <taxon>Pseudomonadota</taxon>
        <taxon>Gammaproteobacteria</taxon>
        <taxon>Legionellales</taxon>
        <taxon>Legionellaceae</taxon>
        <taxon>Legionella</taxon>
    </lineage>
</organism>
<dbReference type="NCBIfam" id="NF010452">
    <property type="entry name" value="PRK13879.1"/>
    <property type="match status" value="1"/>
</dbReference>
<dbReference type="NCBIfam" id="TIGR02780">
    <property type="entry name" value="TrbJ_Ti"/>
    <property type="match status" value="1"/>
</dbReference>
<dbReference type="SUPFAM" id="SSF101082">
    <property type="entry name" value="Typo IV secretion system protein TraC"/>
    <property type="match status" value="1"/>
</dbReference>
<dbReference type="STRING" id="45072.Lqua_2933"/>
<evidence type="ECO:0000313" key="3">
    <source>
        <dbReference type="EMBL" id="STY82911.1"/>
    </source>
</evidence>
<protein>
    <submittedName>
        <fullName evidence="2">Conjugal transfer protein TrbJ</fullName>
    </submittedName>
    <submittedName>
        <fullName evidence="3">Conjugal transfer/entry exclusion protein</fullName>
    </submittedName>
</protein>
<gene>
    <name evidence="2" type="primary">trbJ_2</name>
    <name evidence="2" type="ORF">Lqua_2933</name>
    <name evidence="3" type="ORF">NCTC12376_03376</name>
</gene>
<keyword evidence="4" id="KW-1185">Reference proteome</keyword>
<proteinExistence type="predicted"/>
<dbReference type="Proteomes" id="UP000254230">
    <property type="component" value="Unassembled WGS sequence"/>
</dbReference>
<sequence>MLIQKILSLTVRTSVTAIILVQAVYANLPVIDFTNLLESVTQTSQQLQQYKTQLSQYENMLENTKNLDKFTWDEATNTMDNLVNSIDTLNYYKQQAGGMNEYLSRYQDENHYRNMPCFNGGQCSEAELNALLQQEANASEAQKRANDAMLRGLELQEVAMKSDARQLTRLQEQAQGAPGQMAALQAANQLASAETNQLLQIRGLMVAAQNAEATRLAAIADKEAMQAAGDERFRQGSFIKSSGKTW</sequence>
<dbReference type="EMBL" id="UGOW01000002">
    <property type="protein sequence ID" value="STY82911.1"/>
    <property type="molecule type" value="Genomic_DNA"/>
</dbReference>
<dbReference type="Proteomes" id="UP000054639">
    <property type="component" value="Unassembled WGS sequence"/>
</dbReference>
<feature type="coiled-coil region" evidence="1">
    <location>
        <begin position="40"/>
        <end position="67"/>
    </location>
</feature>
<evidence type="ECO:0000313" key="5">
    <source>
        <dbReference type="Proteomes" id="UP000254230"/>
    </source>
</evidence>